<comment type="caution">
    <text evidence="1">The sequence shown here is derived from an EMBL/GenBank/DDBJ whole genome shotgun (WGS) entry which is preliminary data.</text>
</comment>
<dbReference type="Proteomes" id="UP001143328">
    <property type="component" value="Unassembled WGS sequence"/>
</dbReference>
<dbReference type="AlphaFoldDB" id="A0A9W6K0G3"/>
<organism evidence="1 2">
    <name type="scientific">Pseudomonas turukhanskensis</name>
    <dbReference type="NCBI Taxonomy" id="1806536"/>
    <lineage>
        <taxon>Bacteria</taxon>
        <taxon>Pseudomonadati</taxon>
        <taxon>Pseudomonadota</taxon>
        <taxon>Gammaproteobacteria</taxon>
        <taxon>Pseudomonadales</taxon>
        <taxon>Pseudomonadaceae</taxon>
        <taxon>Pseudomonas</taxon>
    </lineage>
</organism>
<evidence type="ECO:0008006" key="3">
    <source>
        <dbReference type="Google" id="ProtNLM"/>
    </source>
</evidence>
<dbReference type="InterPro" id="IPR021732">
    <property type="entry name" value="DUF3301"/>
</dbReference>
<gene>
    <name evidence="1" type="ORF">GCM10017655_02870</name>
</gene>
<accession>A0A9W6K0G3</accession>
<dbReference type="EMBL" id="BSFN01000001">
    <property type="protein sequence ID" value="GLK87225.1"/>
    <property type="molecule type" value="Genomic_DNA"/>
</dbReference>
<name>A0A9W6K0G3_9PSED</name>
<evidence type="ECO:0000313" key="2">
    <source>
        <dbReference type="Proteomes" id="UP001143328"/>
    </source>
</evidence>
<proteinExistence type="predicted"/>
<evidence type="ECO:0000313" key="1">
    <source>
        <dbReference type="EMBL" id="GLK87225.1"/>
    </source>
</evidence>
<sequence>MFTLGNMFVLMLLAAGAAWLWHAHGLRERALERVKQHCQRMEVILLDDNVALRKVALLPDAKGRRRLARVYGFEFTVTSEQRHAGTITMFGPHVGTIELAPHPFVEKPGQLSEQPIVVGDSVVMDPHASASVIDVVPERVNVQPSANNVVQLSDWRRKHDKLH</sequence>
<reference evidence="1" key="2">
    <citation type="submission" date="2023-01" db="EMBL/GenBank/DDBJ databases">
        <authorList>
            <person name="Sun Q."/>
            <person name="Evtushenko L."/>
        </authorList>
    </citation>
    <scope>NUCLEOTIDE SEQUENCE</scope>
    <source>
        <strain evidence="1">VKM B-2935</strain>
    </source>
</reference>
<keyword evidence="2" id="KW-1185">Reference proteome</keyword>
<protein>
    <recommendedName>
        <fullName evidence="3">DUF3301 domain-containing protein</fullName>
    </recommendedName>
</protein>
<reference evidence="1" key="1">
    <citation type="journal article" date="2014" name="Int. J. Syst. Evol. Microbiol.">
        <title>Complete genome sequence of Corynebacterium casei LMG S-19264T (=DSM 44701T), isolated from a smear-ripened cheese.</title>
        <authorList>
            <consortium name="US DOE Joint Genome Institute (JGI-PGF)"/>
            <person name="Walter F."/>
            <person name="Albersmeier A."/>
            <person name="Kalinowski J."/>
            <person name="Ruckert C."/>
        </authorList>
    </citation>
    <scope>NUCLEOTIDE SEQUENCE</scope>
    <source>
        <strain evidence="1">VKM B-2935</strain>
    </source>
</reference>
<dbReference type="Pfam" id="PF11743">
    <property type="entry name" value="DUF3301"/>
    <property type="match status" value="1"/>
</dbReference>
<dbReference type="RefSeq" id="WP_373877792.1">
    <property type="nucleotide sequence ID" value="NZ_BSFN01000001.1"/>
</dbReference>